<dbReference type="GO" id="GO:0008233">
    <property type="term" value="F:peptidase activity"/>
    <property type="evidence" value="ECO:0007669"/>
    <property type="project" value="UniProtKB-KW"/>
</dbReference>
<comment type="caution">
    <text evidence="1">The sequence shown here is derived from an EMBL/GenBank/DDBJ whole genome shotgun (WGS) entry which is preliminary data.</text>
</comment>
<reference evidence="1" key="1">
    <citation type="submission" date="2022-08" db="EMBL/GenBank/DDBJ databases">
        <title>Genomic Encyclopedia of Type Strains, Phase V (KMG-V): Genome sequencing to study the core and pangenomes of soil and plant-associated prokaryotes.</title>
        <authorList>
            <person name="Whitman W."/>
        </authorList>
    </citation>
    <scope>NUCLEOTIDE SEQUENCE</scope>
    <source>
        <strain evidence="1">SP3049</strain>
    </source>
</reference>
<dbReference type="InterPro" id="IPR014061">
    <property type="entry name" value="BrxL-like"/>
</dbReference>
<keyword evidence="1" id="KW-0378">Hydrolase</keyword>
<evidence type="ECO:0000313" key="1">
    <source>
        <dbReference type="EMBL" id="MCS3708464.1"/>
    </source>
</evidence>
<dbReference type="GO" id="GO:0006508">
    <property type="term" value="P:proteolysis"/>
    <property type="evidence" value="ECO:0007669"/>
    <property type="project" value="UniProtKB-KW"/>
</dbReference>
<organism evidence="1 2">
    <name type="scientific">Salinibacter ruber</name>
    <dbReference type="NCBI Taxonomy" id="146919"/>
    <lineage>
        <taxon>Bacteria</taxon>
        <taxon>Pseudomonadati</taxon>
        <taxon>Rhodothermota</taxon>
        <taxon>Rhodothermia</taxon>
        <taxon>Rhodothermales</taxon>
        <taxon>Salinibacteraceae</taxon>
        <taxon>Salinibacter</taxon>
    </lineage>
</organism>
<dbReference type="Proteomes" id="UP001155057">
    <property type="component" value="Unassembled WGS sequence"/>
</dbReference>
<dbReference type="Pfam" id="PF13337">
    <property type="entry name" value="BrxL_ATPase"/>
    <property type="match status" value="1"/>
</dbReference>
<proteinExistence type="predicted"/>
<sequence>MDRIHAYFPGWDAPKLNKTHFTDHFGLVGDFLSECWSQLRKQGRSSELMGRVQLGSALSGRDTKAVQKTVSGLLKLLYPDPEMEVPDEDLEWAVELALESRRRVKEQQKRIGSAEFRNTNFSYRMGPDGIGTFVATPEIESEDRIGSDPLPPGQVWTASRGTDGEHAGLCRIEVKSGPGSGVKVLNQPTPAVLQRDGPLRRAESIFPVRRACGAGPGASRTLFLRPAPDI</sequence>
<accession>A0A9X2THM9</accession>
<dbReference type="AlphaFoldDB" id="A0A9X2THM9"/>
<gene>
    <name evidence="1" type="ORF">GGP61_000051</name>
</gene>
<name>A0A9X2THM9_9BACT</name>
<keyword evidence="1" id="KW-0645">Protease</keyword>
<protein>
    <submittedName>
        <fullName evidence="1">ATP-dependent Lon-type protease</fullName>
    </submittedName>
</protein>
<evidence type="ECO:0000313" key="2">
    <source>
        <dbReference type="Proteomes" id="UP001155057"/>
    </source>
</evidence>
<dbReference type="EMBL" id="JANUAE010000001">
    <property type="protein sequence ID" value="MCS3708464.1"/>
    <property type="molecule type" value="Genomic_DNA"/>
</dbReference>